<protein>
    <submittedName>
        <fullName evidence="2">Helix-turn-helix domain-containing protein</fullName>
    </submittedName>
</protein>
<dbReference type="EMBL" id="FOFZ01000007">
    <property type="protein sequence ID" value="SER16283.1"/>
    <property type="molecule type" value="Genomic_DNA"/>
</dbReference>
<proteinExistence type="predicted"/>
<dbReference type="InterPro" id="IPR041657">
    <property type="entry name" value="HTH_17"/>
</dbReference>
<evidence type="ECO:0000259" key="1">
    <source>
        <dbReference type="Pfam" id="PF12728"/>
    </source>
</evidence>
<sequence>MNQIYLNGITLQELVDALYPLFQLKQVEQQKQQDQSSNDLMTRKEVCELLSINFSTLWKHTKSGKLKSSGIGNRVFYSRAQVLEAVKPINS</sequence>
<evidence type="ECO:0000313" key="2">
    <source>
        <dbReference type="EMBL" id="SER16283.1"/>
    </source>
</evidence>
<evidence type="ECO:0000313" key="3">
    <source>
        <dbReference type="Proteomes" id="UP000183658"/>
    </source>
</evidence>
<feature type="domain" description="Helix-turn-helix" evidence="1">
    <location>
        <begin position="40"/>
        <end position="84"/>
    </location>
</feature>
<dbReference type="Proteomes" id="UP000183658">
    <property type="component" value="Unassembled WGS sequence"/>
</dbReference>
<dbReference type="RefSeq" id="WP_074723554.1">
    <property type="nucleotide sequence ID" value="NZ_CBCRVS010000005.1"/>
</dbReference>
<organism evidence="2 3">
    <name type="scientific">Flavobacterium frigoris</name>
    <dbReference type="NCBI Taxonomy" id="229204"/>
    <lineage>
        <taxon>Bacteria</taxon>
        <taxon>Pseudomonadati</taxon>
        <taxon>Bacteroidota</taxon>
        <taxon>Flavobacteriia</taxon>
        <taxon>Flavobacteriales</taxon>
        <taxon>Flavobacteriaceae</taxon>
        <taxon>Flavobacterium</taxon>
    </lineage>
</organism>
<accession>A0A1H9LZS5</accession>
<dbReference type="OrthoDB" id="1097811at2"/>
<dbReference type="SUPFAM" id="SSF46955">
    <property type="entry name" value="Putative DNA-binding domain"/>
    <property type="match status" value="1"/>
</dbReference>
<dbReference type="InterPro" id="IPR009061">
    <property type="entry name" value="DNA-bd_dom_put_sf"/>
</dbReference>
<dbReference type="AlphaFoldDB" id="A0A1H9LZS5"/>
<gene>
    <name evidence="2" type="ORF">SAMN05444355_107180</name>
</gene>
<dbReference type="Pfam" id="PF12728">
    <property type="entry name" value="HTH_17"/>
    <property type="match status" value="1"/>
</dbReference>
<keyword evidence="3" id="KW-1185">Reference proteome</keyword>
<name>A0A1H9LZS5_FLAFI</name>
<reference evidence="3" key="1">
    <citation type="submission" date="2016-10" db="EMBL/GenBank/DDBJ databases">
        <authorList>
            <person name="Varghese N."/>
            <person name="Submissions S."/>
        </authorList>
    </citation>
    <scope>NUCLEOTIDE SEQUENCE [LARGE SCALE GENOMIC DNA]</scope>
    <source>
        <strain evidence="3">DSM 15719</strain>
    </source>
</reference>